<feature type="region of interest" description="Disordered" evidence="1">
    <location>
        <begin position="153"/>
        <end position="191"/>
    </location>
</feature>
<dbReference type="VEuPathDB" id="TriTrypDB:ADEAN_000698700"/>
<protein>
    <submittedName>
        <fullName evidence="2">Uncharacterized protein</fullName>
    </submittedName>
</protein>
<evidence type="ECO:0000313" key="3">
    <source>
        <dbReference type="Proteomes" id="UP000515908"/>
    </source>
</evidence>
<organism evidence="2 3">
    <name type="scientific">Angomonas deanei</name>
    <dbReference type="NCBI Taxonomy" id="59799"/>
    <lineage>
        <taxon>Eukaryota</taxon>
        <taxon>Discoba</taxon>
        <taxon>Euglenozoa</taxon>
        <taxon>Kinetoplastea</taxon>
        <taxon>Metakinetoplastina</taxon>
        <taxon>Trypanosomatida</taxon>
        <taxon>Trypanosomatidae</taxon>
        <taxon>Strigomonadinae</taxon>
        <taxon>Angomonas</taxon>
    </lineage>
</organism>
<reference evidence="2 3" key="1">
    <citation type="submission" date="2020-08" db="EMBL/GenBank/DDBJ databases">
        <authorList>
            <person name="Newling K."/>
            <person name="Davey J."/>
            <person name="Forrester S."/>
        </authorList>
    </citation>
    <scope>NUCLEOTIDE SEQUENCE [LARGE SCALE GENOMIC DNA]</scope>
    <source>
        <strain evidence="3">Crithidia deanei Carvalho (ATCC PRA-265)</strain>
    </source>
</reference>
<dbReference type="EMBL" id="LR877158">
    <property type="protein sequence ID" value="CAD2219480.1"/>
    <property type="molecule type" value="Genomic_DNA"/>
</dbReference>
<name>A0A7G2CHY9_9TRYP</name>
<dbReference type="Proteomes" id="UP000515908">
    <property type="component" value="Chromosome 14"/>
</dbReference>
<feature type="compositionally biased region" description="Polar residues" evidence="1">
    <location>
        <begin position="162"/>
        <end position="181"/>
    </location>
</feature>
<keyword evidence="3" id="KW-1185">Reference proteome</keyword>
<gene>
    <name evidence="2" type="ORF">ADEAN_000698700</name>
</gene>
<evidence type="ECO:0000256" key="1">
    <source>
        <dbReference type="SAM" id="MobiDB-lite"/>
    </source>
</evidence>
<feature type="compositionally biased region" description="Low complexity" evidence="1">
    <location>
        <begin position="51"/>
        <end position="66"/>
    </location>
</feature>
<proteinExistence type="predicted"/>
<feature type="region of interest" description="Disordered" evidence="1">
    <location>
        <begin position="47"/>
        <end position="82"/>
    </location>
</feature>
<evidence type="ECO:0000313" key="2">
    <source>
        <dbReference type="EMBL" id="CAD2219480.1"/>
    </source>
</evidence>
<accession>A0A7G2CHY9</accession>
<dbReference type="AlphaFoldDB" id="A0A7G2CHY9"/>
<feature type="compositionally biased region" description="Low complexity" evidence="1">
    <location>
        <begin position="182"/>
        <end position="191"/>
    </location>
</feature>
<sequence length="223" mass="25185">MVAFTQKKPTHDRRLIPSYEALEWQPPRELPGTAYGPRDLYNLKQLDRGLPDSSLDGSSSAPSQTSSRRHGRRNTAGMNKFINKTTTSWVSTNTKTTVVLPSASMRIIPDNYFENNQNNNNNNTYYYVSNEHGDYQDRVEVLPDNSYSNTRVPTPPVLSAPSHHNNNNSRSFLPSINSPSHNNNKLYGSYNNNNKMSAADYAQLDQRLNSTPRDTGVAEYLEL</sequence>